<reference evidence="7" key="1">
    <citation type="submission" date="2016-10" db="EMBL/GenBank/DDBJ databases">
        <authorList>
            <person name="Varghese N."/>
            <person name="Submissions S."/>
        </authorList>
    </citation>
    <scope>NUCLEOTIDE SEQUENCE [LARGE SCALE GENOMIC DNA]</scope>
    <source>
        <strain evidence="7">DSM 26921</strain>
    </source>
</reference>
<dbReference type="SMART" id="SM00563">
    <property type="entry name" value="PlsC"/>
    <property type="match status" value="1"/>
</dbReference>
<dbReference type="RefSeq" id="WP_090211107.1">
    <property type="nucleotide sequence ID" value="NZ_FOYO01000001.1"/>
</dbReference>
<evidence type="ECO:0000256" key="3">
    <source>
        <dbReference type="ARBA" id="ARBA00023315"/>
    </source>
</evidence>
<keyword evidence="7" id="KW-1185">Reference proteome</keyword>
<dbReference type="CDD" id="cd07989">
    <property type="entry name" value="LPLAT_AGPAT-like"/>
    <property type="match status" value="1"/>
</dbReference>
<keyword evidence="2 6" id="KW-0808">Transferase</keyword>
<dbReference type="Pfam" id="PF01553">
    <property type="entry name" value="Acyltransferase"/>
    <property type="match status" value="1"/>
</dbReference>
<dbReference type="AlphaFoldDB" id="A0A1I6FQ63"/>
<dbReference type="PANTHER" id="PTHR10434:SF40">
    <property type="entry name" value="1-ACYL-SN-GLYCEROL-3-PHOSPHATE ACYLTRANSFERASE"/>
    <property type="match status" value="1"/>
</dbReference>
<evidence type="ECO:0000256" key="4">
    <source>
        <dbReference type="SAM" id="Phobius"/>
    </source>
</evidence>
<evidence type="ECO:0000259" key="5">
    <source>
        <dbReference type="SMART" id="SM00563"/>
    </source>
</evidence>
<name>A0A1I6FQ63_9RHOB</name>
<organism evidence="6 7">
    <name type="scientific">Litoreibacter janthinus</name>
    <dbReference type="NCBI Taxonomy" id="670154"/>
    <lineage>
        <taxon>Bacteria</taxon>
        <taxon>Pseudomonadati</taxon>
        <taxon>Pseudomonadota</taxon>
        <taxon>Alphaproteobacteria</taxon>
        <taxon>Rhodobacterales</taxon>
        <taxon>Roseobacteraceae</taxon>
        <taxon>Litoreibacter</taxon>
    </lineage>
</organism>
<evidence type="ECO:0000313" key="6">
    <source>
        <dbReference type="EMBL" id="SFR32083.1"/>
    </source>
</evidence>
<dbReference type="InterPro" id="IPR002123">
    <property type="entry name" value="Plipid/glycerol_acylTrfase"/>
</dbReference>
<dbReference type="PANTHER" id="PTHR10434">
    <property type="entry name" value="1-ACYL-SN-GLYCEROL-3-PHOSPHATE ACYLTRANSFERASE"/>
    <property type="match status" value="1"/>
</dbReference>
<protein>
    <submittedName>
        <fullName evidence="6">1-acyl-sn-glycerol-3-phosphate acyltransferase</fullName>
    </submittedName>
</protein>
<keyword evidence="4" id="KW-0812">Transmembrane</keyword>
<gene>
    <name evidence="6" type="ORF">SAMN04488002_0065</name>
</gene>
<dbReference type="Proteomes" id="UP000199658">
    <property type="component" value="Unassembled WGS sequence"/>
</dbReference>
<feature type="domain" description="Phospholipid/glycerol acyltransferase" evidence="5">
    <location>
        <begin position="73"/>
        <end position="187"/>
    </location>
</feature>
<dbReference type="SUPFAM" id="SSF69593">
    <property type="entry name" value="Glycerol-3-phosphate (1)-acyltransferase"/>
    <property type="match status" value="1"/>
</dbReference>
<evidence type="ECO:0000313" key="7">
    <source>
        <dbReference type="Proteomes" id="UP000199658"/>
    </source>
</evidence>
<dbReference type="GO" id="GO:0003841">
    <property type="term" value="F:1-acylglycerol-3-phosphate O-acyltransferase activity"/>
    <property type="evidence" value="ECO:0007669"/>
    <property type="project" value="TreeGrafter"/>
</dbReference>
<accession>A0A1I6FQ63</accession>
<dbReference type="STRING" id="670154.SAMN04488002_0065"/>
<keyword evidence="4" id="KW-1133">Transmembrane helix</keyword>
<dbReference type="EMBL" id="FOYO01000001">
    <property type="protein sequence ID" value="SFR32083.1"/>
    <property type="molecule type" value="Genomic_DNA"/>
</dbReference>
<comment type="pathway">
    <text evidence="1">Lipid metabolism.</text>
</comment>
<dbReference type="GO" id="GO:0006654">
    <property type="term" value="P:phosphatidic acid biosynthetic process"/>
    <property type="evidence" value="ECO:0007669"/>
    <property type="project" value="TreeGrafter"/>
</dbReference>
<feature type="transmembrane region" description="Helical" evidence="4">
    <location>
        <begin position="12"/>
        <end position="33"/>
    </location>
</feature>
<sequence length="245" mass="27175">MKYAVQWVRSLVFNFSMYVAMPTYALIYLPWAIVSPHGAVAACHAYCRYVKWTARWMVGLHSEVRGTPPTGEVLVAAKHQSFLDIIMIFDAIPHGKFIMKAILLYAPVLGQYAYRIGCIPVNRGKRGAAIAKMLADVEKGDKLPGQLVIYSQGTRLAPGVKRPYKIGTAVLYEQMGQTCYPVATNAGVFWPRRGVFRKPGVAVVEFLEPIAPGLPKEEFLAKLEAEVETASDRLLLEAGFQPKET</sequence>
<evidence type="ECO:0000256" key="1">
    <source>
        <dbReference type="ARBA" id="ARBA00005189"/>
    </source>
</evidence>
<keyword evidence="3 6" id="KW-0012">Acyltransferase</keyword>
<keyword evidence="4" id="KW-0472">Membrane</keyword>
<evidence type="ECO:0000256" key="2">
    <source>
        <dbReference type="ARBA" id="ARBA00022679"/>
    </source>
</evidence>
<dbReference type="OrthoDB" id="5290997at2"/>
<proteinExistence type="predicted"/>